<evidence type="ECO:0000313" key="8">
    <source>
        <dbReference type="Proteomes" id="UP000001542"/>
    </source>
</evidence>
<dbReference type="InterPro" id="IPR050560">
    <property type="entry name" value="MYB_TF"/>
</dbReference>
<dbReference type="SMR" id="A2EJ17"/>
<dbReference type="PROSITE" id="PS51293">
    <property type="entry name" value="SANT"/>
    <property type="match status" value="1"/>
</dbReference>
<dbReference type="InterPro" id="IPR017930">
    <property type="entry name" value="Myb_dom"/>
</dbReference>
<evidence type="ECO:0000256" key="1">
    <source>
        <dbReference type="ARBA" id="ARBA00022737"/>
    </source>
</evidence>
<dbReference type="SMART" id="SM00717">
    <property type="entry name" value="SANT"/>
    <property type="match status" value="2"/>
</dbReference>
<feature type="domain" description="SANT" evidence="5">
    <location>
        <begin position="43"/>
        <end position="85"/>
    </location>
</feature>
<evidence type="ECO:0000259" key="5">
    <source>
        <dbReference type="PROSITE" id="PS51293"/>
    </source>
</evidence>
<dbReference type="PROSITE" id="PS50090">
    <property type="entry name" value="MYB_LIKE"/>
    <property type="match status" value="2"/>
</dbReference>
<dbReference type="InParanoid" id="A2EJ17"/>
<dbReference type="VEuPathDB" id="TrichDB:TVAGG3_0609540"/>
<feature type="region of interest" description="Disordered" evidence="3">
    <location>
        <begin position="1"/>
        <end position="50"/>
    </location>
</feature>
<feature type="domain" description="Myb-like" evidence="4">
    <location>
        <begin position="40"/>
        <end position="91"/>
    </location>
</feature>
<sequence>MDVFDENNTTIKEENPLSLDDPFSGSPLSSTPIPETPKKETTSKKSKWTPEEDRMLIESVTKHGMSNWSLVATEVQGRSGKQCRERWTNQLCPSLNKDNWTPQEDQILIKQQQIHGNMWSKIAHFLPGRSSNSVKNRWSWLSRHRLSLTSQMPFAQRMQASIPAIKQIQTSHFKVVPPIPQIYQTQQTCPQDMSWGSNTGSSTPTIPFSDPNSYPNVGSQSSSSNFSLEDPFEGNTMQFRNQMSDLEMDDGPLSMDDKLDTYWDSGF</sequence>
<gene>
    <name evidence="7" type="ORF">TVAG_139500</name>
</gene>
<dbReference type="GO" id="GO:0000978">
    <property type="term" value="F:RNA polymerase II cis-regulatory region sequence-specific DNA binding"/>
    <property type="evidence" value="ECO:0000318"/>
    <property type="project" value="GO_Central"/>
</dbReference>
<evidence type="ECO:0000313" key="7">
    <source>
        <dbReference type="EMBL" id="EAY07320.1"/>
    </source>
</evidence>
<dbReference type="GO" id="GO:0005634">
    <property type="term" value="C:nucleus"/>
    <property type="evidence" value="ECO:0000318"/>
    <property type="project" value="GO_Central"/>
</dbReference>
<protein>
    <submittedName>
        <fullName evidence="7">Myb-like DNA-binding domain containing protein</fullName>
    </submittedName>
</protein>
<reference evidence="7" key="1">
    <citation type="submission" date="2006-10" db="EMBL/GenBank/DDBJ databases">
        <authorList>
            <person name="Amadeo P."/>
            <person name="Zhao Q."/>
            <person name="Wortman J."/>
            <person name="Fraser-Liggett C."/>
            <person name="Carlton J."/>
        </authorList>
    </citation>
    <scope>NUCLEOTIDE SEQUENCE</scope>
    <source>
        <strain evidence="7">G3</strain>
    </source>
</reference>
<dbReference type="VEuPathDB" id="TrichDB:TVAG_139500"/>
<feature type="domain" description="HTH myb-type" evidence="6">
    <location>
        <begin position="44"/>
        <end position="95"/>
    </location>
</feature>
<dbReference type="GO" id="GO:0000981">
    <property type="term" value="F:DNA-binding transcription factor activity, RNA polymerase II-specific"/>
    <property type="evidence" value="ECO:0000318"/>
    <property type="project" value="GO_Central"/>
</dbReference>
<dbReference type="FunFam" id="1.10.10.60:FF:000010">
    <property type="entry name" value="Transcriptional activator Myb isoform A"/>
    <property type="match status" value="1"/>
</dbReference>
<dbReference type="EMBL" id="DS113402">
    <property type="protein sequence ID" value="EAY07320.1"/>
    <property type="molecule type" value="Genomic_DNA"/>
</dbReference>
<dbReference type="RefSeq" id="XP_001319543.1">
    <property type="nucleotide sequence ID" value="XM_001319508.1"/>
</dbReference>
<evidence type="ECO:0000256" key="2">
    <source>
        <dbReference type="ARBA" id="ARBA00023125"/>
    </source>
</evidence>
<reference evidence="7" key="2">
    <citation type="journal article" date="2007" name="Science">
        <title>Draft genome sequence of the sexually transmitted pathogen Trichomonas vaginalis.</title>
        <authorList>
            <person name="Carlton J.M."/>
            <person name="Hirt R.P."/>
            <person name="Silva J.C."/>
            <person name="Delcher A.L."/>
            <person name="Schatz M."/>
            <person name="Zhao Q."/>
            <person name="Wortman J.R."/>
            <person name="Bidwell S.L."/>
            <person name="Alsmark U.C.M."/>
            <person name="Besteiro S."/>
            <person name="Sicheritz-Ponten T."/>
            <person name="Noel C.J."/>
            <person name="Dacks J.B."/>
            <person name="Foster P.G."/>
            <person name="Simillion C."/>
            <person name="Van de Peer Y."/>
            <person name="Miranda-Saavedra D."/>
            <person name="Barton G.J."/>
            <person name="Westrop G.D."/>
            <person name="Mueller S."/>
            <person name="Dessi D."/>
            <person name="Fiori P.L."/>
            <person name="Ren Q."/>
            <person name="Paulsen I."/>
            <person name="Zhang H."/>
            <person name="Bastida-Corcuera F.D."/>
            <person name="Simoes-Barbosa A."/>
            <person name="Brown M.T."/>
            <person name="Hayes R.D."/>
            <person name="Mukherjee M."/>
            <person name="Okumura C.Y."/>
            <person name="Schneider R."/>
            <person name="Smith A.J."/>
            <person name="Vanacova S."/>
            <person name="Villalvazo M."/>
            <person name="Haas B.J."/>
            <person name="Pertea M."/>
            <person name="Feldblyum T.V."/>
            <person name="Utterback T.R."/>
            <person name="Shu C.L."/>
            <person name="Osoegawa K."/>
            <person name="de Jong P.J."/>
            <person name="Hrdy I."/>
            <person name="Horvathova L."/>
            <person name="Zubacova Z."/>
            <person name="Dolezal P."/>
            <person name="Malik S.B."/>
            <person name="Logsdon J.M. Jr."/>
            <person name="Henze K."/>
            <person name="Gupta A."/>
            <person name="Wang C.C."/>
            <person name="Dunne R.L."/>
            <person name="Upcroft J.A."/>
            <person name="Upcroft P."/>
            <person name="White O."/>
            <person name="Salzberg S.L."/>
            <person name="Tang P."/>
            <person name="Chiu C.-H."/>
            <person name="Lee Y.-S."/>
            <person name="Embley T.M."/>
            <person name="Coombs G.H."/>
            <person name="Mottram J.C."/>
            <person name="Tachezy J."/>
            <person name="Fraser-Liggett C.M."/>
            <person name="Johnson P.J."/>
        </authorList>
    </citation>
    <scope>NUCLEOTIDE SEQUENCE [LARGE SCALE GENOMIC DNA]</scope>
    <source>
        <strain evidence="7">G3</strain>
    </source>
</reference>
<dbReference type="KEGG" id="tva:4765209"/>
<keyword evidence="8" id="KW-1185">Reference proteome</keyword>
<dbReference type="eggNOG" id="KOG0048">
    <property type="taxonomic scope" value="Eukaryota"/>
</dbReference>
<feature type="compositionally biased region" description="Basic and acidic residues" evidence="3">
    <location>
        <begin position="36"/>
        <end position="50"/>
    </location>
</feature>
<feature type="compositionally biased region" description="Polar residues" evidence="3">
    <location>
        <begin position="1"/>
        <end position="10"/>
    </location>
</feature>
<accession>A2EJ17</accession>
<dbReference type="STRING" id="5722.A2EJ17"/>
<dbReference type="PANTHER" id="PTHR45614:SF299">
    <property type="entry name" value="MYB-LIKE DNA-BINDING DOMAIN CONTAINING PROTEIN"/>
    <property type="match status" value="1"/>
</dbReference>
<proteinExistence type="predicted"/>
<dbReference type="InterPro" id="IPR017884">
    <property type="entry name" value="SANT_dom"/>
</dbReference>
<feature type="compositionally biased region" description="Low complexity" evidence="3">
    <location>
        <begin position="212"/>
        <end position="227"/>
    </location>
</feature>
<name>A2EJ17_TRIV3</name>
<feature type="domain" description="HTH myb-type" evidence="6">
    <location>
        <begin position="96"/>
        <end position="146"/>
    </location>
</feature>
<feature type="domain" description="Myb-like" evidence="4">
    <location>
        <begin position="92"/>
        <end position="138"/>
    </location>
</feature>
<dbReference type="GO" id="GO:0006355">
    <property type="term" value="P:regulation of DNA-templated transcription"/>
    <property type="evidence" value="ECO:0000318"/>
    <property type="project" value="GO_Central"/>
</dbReference>
<dbReference type="OrthoDB" id="2143914at2759"/>
<evidence type="ECO:0000259" key="6">
    <source>
        <dbReference type="PROSITE" id="PS51294"/>
    </source>
</evidence>
<dbReference type="InterPro" id="IPR001005">
    <property type="entry name" value="SANT/Myb"/>
</dbReference>
<dbReference type="Gene3D" id="1.10.10.60">
    <property type="entry name" value="Homeodomain-like"/>
    <property type="match status" value="2"/>
</dbReference>
<dbReference type="InterPro" id="IPR009057">
    <property type="entry name" value="Homeodomain-like_sf"/>
</dbReference>
<dbReference type="Proteomes" id="UP000001542">
    <property type="component" value="Unassembled WGS sequence"/>
</dbReference>
<dbReference type="SUPFAM" id="SSF46689">
    <property type="entry name" value="Homeodomain-like"/>
    <property type="match status" value="1"/>
</dbReference>
<keyword evidence="2 7" id="KW-0238">DNA-binding</keyword>
<dbReference type="PROSITE" id="PS51294">
    <property type="entry name" value="HTH_MYB"/>
    <property type="match status" value="2"/>
</dbReference>
<keyword evidence="1" id="KW-0677">Repeat</keyword>
<dbReference type="Pfam" id="PF00249">
    <property type="entry name" value="Myb_DNA-binding"/>
    <property type="match status" value="2"/>
</dbReference>
<dbReference type="CDD" id="cd00167">
    <property type="entry name" value="SANT"/>
    <property type="match status" value="2"/>
</dbReference>
<feature type="compositionally biased region" description="Polar residues" evidence="3">
    <location>
        <begin position="194"/>
        <end position="206"/>
    </location>
</feature>
<organism evidence="7 8">
    <name type="scientific">Trichomonas vaginalis (strain ATCC PRA-98 / G3)</name>
    <dbReference type="NCBI Taxonomy" id="412133"/>
    <lineage>
        <taxon>Eukaryota</taxon>
        <taxon>Metamonada</taxon>
        <taxon>Parabasalia</taxon>
        <taxon>Trichomonadida</taxon>
        <taxon>Trichomonadidae</taxon>
        <taxon>Trichomonas</taxon>
    </lineage>
</organism>
<feature type="region of interest" description="Disordered" evidence="3">
    <location>
        <begin position="190"/>
        <end position="233"/>
    </location>
</feature>
<dbReference type="AlphaFoldDB" id="A2EJ17"/>
<evidence type="ECO:0000259" key="4">
    <source>
        <dbReference type="PROSITE" id="PS50090"/>
    </source>
</evidence>
<dbReference type="PANTHER" id="PTHR45614">
    <property type="entry name" value="MYB PROTEIN-RELATED"/>
    <property type="match status" value="1"/>
</dbReference>
<evidence type="ECO:0000256" key="3">
    <source>
        <dbReference type="SAM" id="MobiDB-lite"/>
    </source>
</evidence>